<dbReference type="RefSeq" id="WP_209766955.1">
    <property type="nucleotide sequence ID" value="NZ_JAGINP010000009.1"/>
</dbReference>
<feature type="compositionally biased region" description="Low complexity" evidence="1">
    <location>
        <begin position="166"/>
        <end position="191"/>
    </location>
</feature>
<sequence length="232" mass="24830">MQFRERRRVIQVIRTTYDPEVKRGRSEVLGKIDKAAPAVTDKLNKACTPEELAEIASYLANRQNLLRNEAVRAGAETLPAQMRAAAEYFRTHRDEEAKDFAVDIRAAWDELKSALRKAGFAKGKALKKAAQKSAEKAAVAETPAVESVPVEEPAAKAVVEKTVTGKATAAKKAAPAKKPATTKKAPTARKAAVPKRTETAAVALMASNPEVAPEPVVTVPPVVADVKSDAAQ</sequence>
<proteinExistence type="predicted"/>
<comment type="caution">
    <text evidence="2">The sequence shown here is derived from an EMBL/GenBank/DDBJ whole genome shotgun (WGS) entry which is preliminary data.</text>
</comment>
<feature type="region of interest" description="Disordered" evidence="1">
    <location>
        <begin position="166"/>
        <end position="196"/>
    </location>
</feature>
<accession>A0ABS4SKL4</accession>
<protein>
    <submittedName>
        <fullName evidence="2">Uncharacterized protein</fullName>
    </submittedName>
</protein>
<evidence type="ECO:0000313" key="2">
    <source>
        <dbReference type="EMBL" id="MBP2293102.1"/>
    </source>
</evidence>
<dbReference type="Proteomes" id="UP000781958">
    <property type="component" value="Unassembled WGS sequence"/>
</dbReference>
<evidence type="ECO:0000313" key="3">
    <source>
        <dbReference type="Proteomes" id="UP000781958"/>
    </source>
</evidence>
<keyword evidence="3" id="KW-1185">Reference proteome</keyword>
<evidence type="ECO:0000256" key="1">
    <source>
        <dbReference type="SAM" id="MobiDB-lite"/>
    </source>
</evidence>
<gene>
    <name evidence="2" type="ORF">J2851_002884</name>
</gene>
<organism evidence="2 3">
    <name type="scientific">Azospirillum rugosum</name>
    <dbReference type="NCBI Taxonomy" id="416170"/>
    <lineage>
        <taxon>Bacteria</taxon>
        <taxon>Pseudomonadati</taxon>
        <taxon>Pseudomonadota</taxon>
        <taxon>Alphaproteobacteria</taxon>
        <taxon>Rhodospirillales</taxon>
        <taxon>Azospirillaceae</taxon>
        <taxon>Azospirillum</taxon>
    </lineage>
</organism>
<name>A0ABS4SKL4_9PROT</name>
<reference evidence="2 3" key="1">
    <citation type="submission" date="2021-03" db="EMBL/GenBank/DDBJ databases">
        <title>Genomic Encyclopedia of Type Strains, Phase III (KMG-III): the genomes of soil and plant-associated and newly described type strains.</title>
        <authorList>
            <person name="Whitman W."/>
        </authorList>
    </citation>
    <scope>NUCLEOTIDE SEQUENCE [LARGE SCALE GENOMIC DNA]</scope>
    <source>
        <strain evidence="2 3">IMMIB AFH-6</strain>
    </source>
</reference>
<dbReference type="EMBL" id="JAGINP010000009">
    <property type="protein sequence ID" value="MBP2293102.1"/>
    <property type="molecule type" value="Genomic_DNA"/>
</dbReference>